<feature type="domain" description="Zn(2)-C6 fungal-type" evidence="4">
    <location>
        <begin position="12"/>
        <end position="40"/>
    </location>
</feature>
<comment type="caution">
    <text evidence="5">The sequence shown here is derived from an EMBL/GenBank/DDBJ whole genome shotgun (WGS) entry which is preliminary data.</text>
</comment>
<dbReference type="EMBL" id="JAESVG020000005">
    <property type="protein sequence ID" value="KAG8627563.1"/>
    <property type="molecule type" value="Genomic_DNA"/>
</dbReference>
<proteinExistence type="predicted"/>
<comment type="subcellular location">
    <subcellularLocation>
        <location evidence="1">Nucleus</location>
    </subcellularLocation>
</comment>
<evidence type="ECO:0000313" key="6">
    <source>
        <dbReference type="Proteomes" id="UP000809789"/>
    </source>
</evidence>
<evidence type="ECO:0000256" key="2">
    <source>
        <dbReference type="ARBA" id="ARBA00023242"/>
    </source>
</evidence>
<name>A0A8K0L8A7_9PEZI</name>
<evidence type="ECO:0000256" key="3">
    <source>
        <dbReference type="SAM" id="MobiDB-lite"/>
    </source>
</evidence>
<dbReference type="PROSITE" id="PS00463">
    <property type="entry name" value="ZN2_CY6_FUNGAL_1"/>
    <property type="match status" value="1"/>
</dbReference>
<organism evidence="5 6">
    <name type="scientific">Elsinoe batatas</name>
    <dbReference type="NCBI Taxonomy" id="2601811"/>
    <lineage>
        <taxon>Eukaryota</taxon>
        <taxon>Fungi</taxon>
        <taxon>Dikarya</taxon>
        <taxon>Ascomycota</taxon>
        <taxon>Pezizomycotina</taxon>
        <taxon>Dothideomycetes</taxon>
        <taxon>Dothideomycetidae</taxon>
        <taxon>Myriangiales</taxon>
        <taxon>Elsinoaceae</taxon>
        <taxon>Elsinoe</taxon>
    </lineage>
</organism>
<accession>A0A8K0L8A7</accession>
<keyword evidence="2" id="KW-0539">Nucleus</keyword>
<dbReference type="Pfam" id="PF11951">
    <property type="entry name" value="Fungal_trans_2"/>
    <property type="match status" value="1"/>
</dbReference>
<dbReference type="GO" id="GO:0008270">
    <property type="term" value="F:zinc ion binding"/>
    <property type="evidence" value="ECO:0007669"/>
    <property type="project" value="InterPro"/>
</dbReference>
<dbReference type="GO" id="GO:0000981">
    <property type="term" value="F:DNA-binding transcription factor activity, RNA polymerase II-specific"/>
    <property type="evidence" value="ECO:0007669"/>
    <property type="project" value="InterPro"/>
</dbReference>
<dbReference type="PROSITE" id="PS50048">
    <property type="entry name" value="ZN2_CY6_FUNGAL_2"/>
    <property type="match status" value="1"/>
</dbReference>
<evidence type="ECO:0000313" key="5">
    <source>
        <dbReference type="EMBL" id="KAG8627563.1"/>
    </source>
</evidence>
<dbReference type="GO" id="GO:0005634">
    <property type="term" value="C:nucleus"/>
    <property type="evidence" value="ECO:0007669"/>
    <property type="project" value="UniProtKB-SubCell"/>
</dbReference>
<sequence length="686" mass="76553">MKRARSTKSHGGCARCKSKRMKCDETKPQCRACQRSGAECPGFTPQYRWSRKHEKFSQPTVPPAESSINSSTPDEPMQDESTLAEQSEDLLDPQSITTSSDEVTIAPVTADANSLDIGTPGGSNLPSNLDNHMFDWLDMDMGGFDDLSLSMIQQSLALAENHSVGELPGQDMFPPTPLQFNNDDIPGDEFPRQSLLAATSSVTVCPEGRQAVTLMSSTPAPQRISVPPTSGLLGTFYRLALPSTTAKFSGEDLVNYYFTEVCPLYSCFDGESNPFRTIVGDLWKTSATVYLAIQSMAVATISNHYLYMAPIGHAKKSQAWKSLQLDLRLHRAGKLSLEIVLMGLLLLGLSSPWHRPADLGLKYLFIARNLVQNYLRGDGCQVPMKHEAFFMDALMYWEMLASFVDPVPMMTFPGFGAPTPQIHKDSTQVYPHPWTGIQPEIHFAIAEVGRLLRRRRRQHAALVKTPPPPGQKDRCQGDESWAIDLERYLKRIHVPGATDIADYDDEETPKQDLVKTAQATMLMGLLELYAAFPQRLEKKIGTEPNFSAPFRVDLATSVDHTFYCSLVESWLCAMALHTLQHLQDIAISSSACRSHPLILLSCASQLRLPDKVTPGGEASDRRQEQVSDAREWIEARILALSRKHPQKQQLQILDIIKETWQRLDDKSPNAHWLEVTHDNGWQTMMG</sequence>
<dbReference type="CDD" id="cd00067">
    <property type="entry name" value="GAL4"/>
    <property type="match status" value="1"/>
</dbReference>
<dbReference type="PANTHER" id="PTHR37534:SF11">
    <property type="entry name" value="ZN(II)2CYS6 TRANSCRIPTION FACTOR (EUROFUNG)"/>
    <property type="match status" value="1"/>
</dbReference>
<dbReference type="SMART" id="SM00066">
    <property type="entry name" value="GAL4"/>
    <property type="match status" value="1"/>
</dbReference>
<dbReference type="InterPro" id="IPR001138">
    <property type="entry name" value="Zn2Cys6_DnaBD"/>
</dbReference>
<feature type="region of interest" description="Disordered" evidence="3">
    <location>
        <begin position="51"/>
        <end position="87"/>
    </location>
</feature>
<feature type="compositionally biased region" description="Polar residues" evidence="3">
    <location>
        <begin position="66"/>
        <end position="85"/>
    </location>
</feature>
<dbReference type="InterPro" id="IPR036864">
    <property type="entry name" value="Zn2-C6_fun-type_DNA-bd_sf"/>
</dbReference>
<reference evidence="5" key="1">
    <citation type="submission" date="2021-07" db="EMBL/GenBank/DDBJ databases">
        <title>Elsinoe batatas strain:CRI-CJ2 Genome sequencing and assembly.</title>
        <authorList>
            <person name="Huang L."/>
        </authorList>
    </citation>
    <scope>NUCLEOTIDE SEQUENCE</scope>
    <source>
        <strain evidence="5">CRI-CJ2</strain>
    </source>
</reference>
<evidence type="ECO:0000256" key="1">
    <source>
        <dbReference type="ARBA" id="ARBA00004123"/>
    </source>
</evidence>
<dbReference type="PANTHER" id="PTHR37534">
    <property type="entry name" value="TRANSCRIPTIONAL ACTIVATOR PROTEIN UGA3"/>
    <property type="match status" value="1"/>
</dbReference>
<dbReference type="Proteomes" id="UP000809789">
    <property type="component" value="Unassembled WGS sequence"/>
</dbReference>
<keyword evidence="6" id="KW-1185">Reference proteome</keyword>
<dbReference type="GO" id="GO:0045944">
    <property type="term" value="P:positive regulation of transcription by RNA polymerase II"/>
    <property type="evidence" value="ECO:0007669"/>
    <property type="project" value="TreeGrafter"/>
</dbReference>
<dbReference type="OrthoDB" id="4835445at2759"/>
<protein>
    <recommendedName>
        <fullName evidence="4">Zn(2)-C6 fungal-type domain-containing protein</fullName>
    </recommendedName>
</protein>
<dbReference type="GO" id="GO:0000976">
    <property type="term" value="F:transcription cis-regulatory region binding"/>
    <property type="evidence" value="ECO:0007669"/>
    <property type="project" value="TreeGrafter"/>
</dbReference>
<dbReference type="AlphaFoldDB" id="A0A8K0L8A7"/>
<dbReference type="InterPro" id="IPR021858">
    <property type="entry name" value="Fun_TF"/>
</dbReference>
<dbReference type="SUPFAM" id="SSF57701">
    <property type="entry name" value="Zn2/Cys6 DNA-binding domain"/>
    <property type="match status" value="1"/>
</dbReference>
<dbReference type="Gene3D" id="4.10.240.10">
    <property type="entry name" value="Zn(2)-C6 fungal-type DNA-binding domain"/>
    <property type="match status" value="1"/>
</dbReference>
<gene>
    <name evidence="5" type="ORF">KVT40_005046</name>
</gene>
<dbReference type="Pfam" id="PF00172">
    <property type="entry name" value="Zn_clus"/>
    <property type="match status" value="1"/>
</dbReference>
<evidence type="ECO:0000259" key="4">
    <source>
        <dbReference type="PROSITE" id="PS50048"/>
    </source>
</evidence>